<proteinExistence type="inferred from homology"/>
<evidence type="ECO:0000313" key="4">
    <source>
        <dbReference type="EMBL" id="SKB95087.1"/>
    </source>
</evidence>
<evidence type="ECO:0000256" key="1">
    <source>
        <dbReference type="ARBA" id="ARBA00006479"/>
    </source>
</evidence>
<keyword evidence="4" id="KW-0808">Transferase</keyword>
<dbReference type="SUPFAM" id="SSF46785">
    <property type="entry name" value="Winged helix' DNA-binding domain"/>
    <property type="match status" value="1"/>
</dbReference>
<dbReference type="PANTHER" id="PTHR18964">
    <property type="entry name" value="ROK (REPRESSOR, ORF, KINASE) FAMILY"/>
    <property type="match status" value="1"/>
</dbReference>
<dbReference type="PANTHER" id="PTHR18964:SF149">
    <property type="entry name" value="BIFUNCTIONAL UDP-N-ACETYLGLUCOSAMINE 2-EPIMERASE_N-ACETYLMANNOSAMINE KINASE"/>
    <property type="match status" value="1"/>
</dbReference>
<keyword evidence="4" id="KW-0418">Kinase</keyword>
<dbReference type="RefSeq" id="WP_055727808.1">
    <property type="nucleotide sequence ID" value="NZ_FUYX01000008.1"/>
</dbReference>
<dbReference type="InterPro" id="IPR000600">
    <property type="entry name" value="ROK"/>
</dbReference>
<dbReference type="Gene3D" id="3.30.420.40">
    <property type="match status" value="2"/>
</dbReference>
<dbReference type="InterPro" id="IPR036390">
    <property type="entry name" value="WH_DNA-bd_sf"/>
</dbReference>
<sequence>MPHHRPPPSRSVAVGTNPERTRSHNRRVVLETVRQHGLLGRSDIAALTRLTAQAVSNIVAELVEEGFLVEQGRRRTARGQPPVELAVNPDGGMTAGMEIATDHVTTVLVDLAGRIRAQRSASLDDVTIKGVQRLAAAELAQARGAAGLPKRLLGCGVVMPGPFEVEGMNSVGSSPLPGWAGQDAEQLLTEALGTPVTIENDATAAAVGEHLHGLGRNLRHFCQIYFGTGLGLGVIVAGQPYRGAFGNAGEIGHIPVVRGGLACACGGQGCLERYASVHALTETLRAAGIADTGPDEIARLHEQGHPALLGWIAEAAGLLAPIVAMLENLFDPETVILGGGMPDGVIDALISAMSPLPVSVANRRGRTIARVQRGATGRLTAALGAAALPLLDTMTAKLDRVAVVQDSMTAEGAAPSPDPAP</sequence>
<dbReference type="EMBL" id="FUYX01000008">
    <property type="protein sequence ID" value="SKB95087.1"/>
    <property type="molecule type" value="Genomic_DNA"/>
</dbReference>
<dbReference type="Gene3D" id="1.10.10.10">
    <property type="entry name" value="Winged helix-like DNA-binding domain superfamily/Winged helix DNA-binding domain"/>
    <property type="match status" value="1"/>
</dbReference>
<evidence type="ECO:0000313" key="3">
    <source>
        <dbReference type="EMBL" id="KQK30980.1"/>
    </source>
</evidence>
<gene>
    <name evidence="3" type="ORF">ARD30_11945</name>
    <name evidence="4" type="ORF">SAMN05660750_03232</name>
</gene>
<reference evidence="4 6" key="2">
    <citation type="submission" date="2017-02" db="EMBL/GenBank/DDBJ databases">
        <authorList>
            <person name="Peterson S.W."/>
        </authorList>
    </citation>
    <scope>NUCLEOTIDE SEQUENCE [LARGE SCALE GENOMIC DNA]</scope>
    <source>
        <strain evidence="4 6">DSM 9653</strain>
    </source>
</reference>
<protein>
    <submittedName>
        <fullName evidence="3">ROK family transcriptional regulator</fullName>
    </submittedName>
    <submittedName>
        <fullName evidence="4">Sugar kinase of the NBD/HSP70 family, may contain an N-terminal HTH domain</fullName>
    </submittedName>
</protein>
<comment type="similarity">
    <text evidence="1">Belongs to the ROK (NagC/XylR) family.</text>
</comment>
<dbReference type="GO" id="GO:0016301">
    <property type="term" value="F:kinase activity"/>
    <property type="evidence" value="ECO:0007669"/>
    <property type="project" value="UniProtKB-KW"/>
</dbReference>
<reference evidence="3 5" key="1">
    <citation type="submission" date="2015-10" db="EMBL/GenBank/DDBJ databases">
        <title>Draft genome of Bosea thiooxidans.</title>
        <authorList>
            <person name="Wang X."/>
        </authorList>
    </citation>
    <scope>NUCLEOTIDE SEQUENCE [LARGE SCALE GENOMIC DNA]</scope>
    <source>
        <strain evidence="3 5">CGMCC 9174</strain>
    </source>
</reference>
<dbReference type="InterPro" id="IPR043129">
    <property type="entry name" value="ATPase_NBD"/>
</dbReference>
<dbReference type="Proteomes" id="UP000051562">
    <property type="component" value="Unassembled WGS sequence"/>
</dbReference>
<accession>A0A0Q3L2M7</accession>
<dbReference type="Proteomes" id="UP000190130">
    <property type="component" value="Unassembled WGS sequence"/>
</dbReference>
<evidence type="ECO:0000313" key="5">
    <source>
        <dbReference type="Proteomes" id="UP000051562"/>
    </source>
</evidence>
<evidence type="ECO:0000256" key="2">
    <source>
        <dbReference type="SAM" id="MobiDB-lite"/>
    </source>
</evidence>
<name>A0A0Q3L2M7_9HYPH</name>
<dbReference type="InterPro" id="IPR036388">
    <property type="entry name" value="WH-like_DNA-bd_sf"/>
</dbReference>
<evidence type="ECO:0000313" key="6">
    <source>
        <dbReference type="Proteomes" id="UP000190130"/>
    </source>
</evidence>
<organism evidence="3 5">
    <name type="scientific">Bosea thiooxidans</name>
    <dbReference type="NCBI Taxonomy" id="53254"/>
    <lineage>
        <taxon>Bacteria</taxon>
        <taxon>Pseudomonadati</taxon>
        <taxon>Pseudomonadota</taxon>
        <taxon>Alphaproteobacteria</taxon>
        <taxon>Hyphomicrobiales</taxon>
        <taxon>Boseaceae</taxon>
        <taxon>Bosea</taxon>
    </lineage>
</organism>
<feature type="region of interest" description="Disordered" evidence="2">
    <location>
        <begin position="1"/>
        <end position="23"/>
    </location>
</feature>
<dbReference type="EMBL" id="LMAR01000032">
    <property type="protein sequence ID" value="KQK30980.1"/>
    <property type="molecule type" value="Genomic_DNA"/>
</dbReference>
<dbReference type="OrthoDB" id="49685at2"/>
<dbReference type="Pfam" id="PF00480">
    <property type="entry name" value="ROK"/>
    <property type="match status" value="1"/>
</dbReference>
<dbReference type="STRING" id="53254.SAMN05660750_03232"/>
<keyword evidence="5" id="KW-1185">Reference proteome</keyword>
<dbReference type="SUPFAM" id="SSF53067">
    <property type="entry name" value="Actin-like ATPase domain"/>
    <property type="match status" value="1"/>
</dbReference>
<dbReference type="AlphaFoldDB" id="A0A0Q3L2M7"/>